<reference evidence="3" key="1">
    <citation type="submission" date="2016-10" db="EMBL/GenBank/DDBJ databases">
        <title>Comparative genomics uncovers the prolific and rare metabolic potential of the cyanobacterial genus Moorea.</title>
        <authorList>
            <person name="Leao T."/>
            <person name="Castelao G."/>
            <person name="Korobeynikov A."/>
            <person name="Monroe E.A."/>
            <person name="Podell S."/>
            <person name="Glukhov E."/>
            <person name="Allen E."/>
            <person name="Gerwick W.H."/>
            <person name="Gerwick L."/>
        </authorList>
    </citation>
    <scope>NUCLEOTIDE SEQUENCE [LARGE SCALE GENOMIC DNA]</scope>
    <source>
        <strain evidence="3">PAL-8-15-08-1</strain>
    </source>
</reference>
<protein>
    <submittedName>
        <fullName evidence="2">PEP-CTERM domain protein</fullName>
    </submittedName>
</protein>
<organism evidence="2 3">
    <name type="scientific">Moorena producens PAL-8-15-08-1</name>
    <dbReference type="NCBI Taxonomy" id="1458985"/>
    <lineage>
        <taxon>Bacteria</taxon>
        <taxon>Bacillati</taxon>
        <taxon>Cyanobacteriota</taxon>
        <taxon>Cyanophyceae</taxon>
        <taxon>Coleofasciculales</taxon>
        <taxon>Coleofasciculaceae</taxon>
        <taxon>Moorena</taxon>
    </lineage>
</organism>
<sequence length="308" mass="32602">MKSTVMKFWLGASIIAGMSAIATAPAVAGSLTGATLTGSDYYKYASDGTNTYLDQNAILSTILQVDASDPGGNVELFASSETLTNSQFDNYTDVTSLTGQIGGKDITLSSLTLADWNSDLDRDGMTLAQQWITDAFTAHGLGYYVNNLVVNTFDNLFRANGGLQRFSDPNISYVNQNATGHISIGLAGHLDARDAFEDTFNQLEQKIALLLPGFQVPLPPSIRASEIVKVEYNGKTEYLYGFVPTASGLVNLEDGTSHNATYQVGFLGAPPGPSSSEPQDVPESSTVLGLIAVAGLFTAGGKLRKANC</sequence>
<dbReference type="Proteomes" id="UP000177870">
    <property type="component" value="Chromosome"/>
</dbReference>
<evidence type="ECO:0000313" key="3">
    <source>
        <dbReference type="Proteomes" id="UP000177870"/>
    </source>
</evidence>
<evidence type="ECO:0000256" key="1">
    <source>
        <dbReference type="SAM" id="SignalP"/>
    </source>
</evidence>
<evidence type="ECO:0000313" key="2">
    <source>
        <dbReference type="EMBL" id="AOW98953.1"/>
    </source>
</evidence>
<feature type="signal peptide" evidence="1">
    <location>
        <begin position="1"/>
        <end position="28"/>
    </location>
</feature>
<dbReference type="NCBIfam" id="NF038130">
    <property type="entry name" value="PEP_NF038130"/>
    <property type="match status" value="1"/>
</dbReference>
<dbReference type="RefSeq" id="WP_070391455.1">
    <property type="nucleotide sequence ID" value="NZ_CP017599.1"/>
</dbReference>
<accession>A0A1D8TMX5</accession>
<dbReference type="AlphaFoldDB" id="A0A1D8TMX5"/>
<dbReference type="KEGG" id="mpro:BJP34_05365"/>
<dbReference type="EMBL" id="CP017599">
    <property type="protein sequence ID" value="AOW98953.1"/>
    <property type="molecule type" value="Genomic_DNA"/>
</dbReference>
<proteinExistence type="predicted"/>
<feature type="chain" id="PRO_5009438759" evidence="1">
    <location>
        <begin position="29"/>
        <end position="308"/>
    </location>
</feature>
<name>A0A1D8TMX5_9CYAN</name>
<keyword evidence="1" id="KW-0732">Signal</keyword>
<gene>
    <name evidence="2" type="ORF">BJP34_05365</name>
</gene>